<gene>
    <name evidence="1" type="ORF">SCALOS_LOCUS6896</name>
</gene>
<keyword evidence="2" id="KW-1185">Reference proteome</keyword>
<accession>A0ACA9MNQ5</accession>
<name>A0ACA9MNQ5_9GLOM</name>
<dbReference type="Proteomes" id="UP000789860">
    <property type="component" value="Unassembled WGS sequence"/>
</dbReference>
<feature type="non-terminal residue" evidence="1">
    <location>
        <position position="116"/>
    </location>
</feature>
<evidence type="ECO:0000313" key="2">
    <source>
        <dbReference type="Proteomes" id="UP000789860"/>
    </source>
</evidence>
<proteinExistence type="predicted"/>
<reference evidence="1" key="1">
    <citation type="submission" date="2021-06" db="EMBL/GenBank/DDBJ databases">
        <authorList>
            <person name="Kallberg Y."/>
            <person name="Tangrot J."/>
            <person name="Rosling A."/>
        </authorList>
    </citation>
    <scope>NUCLEOTIDE SEQUENCE</scope>
    <source>
        <strain evidence="1">AU212A</strain>
    </source>
</reference>
<protein>
    <submittedName>
        <fullName evidence="1">9876_t:CDS:1</fullName>
    </submittedName>
</protein>
<feature type="non-terminal residue" evidence="1">
    <location>
        <position position="1"/>
    </location>
</feature>
<comment type="caution">
    <text evidence="1">The sequence shown here is derived from an EMBL/GenBank/DDBJ whole genome shotgun (WGS) entry which is preliminary data.</text>
</comment>
<dbReference type="EMBL" id="CAJVPM010014232">
    <property type="protein sequence ID" value="CAG8600078.1"/>
    <property type="molecule type" value="Genomic_DNA"/>
</dbReference>
<organism evidence="1 2">
    <name type="scientific">Scutellospora calospora</name>
    <dbReference type="NCBI Taxonomy" id="85575"/>
    <lineage>
        <taxon>Eukaryota</taxon>
        <taxon>Fungi</taxon>
        <taxon>Fungi incertae sedis</taxon>
        <taxon>Mucoromycota</taxon>
        <taxon>Glomeromycotina</taxon>
        <taxon>Glomeromycetes</taxon>
        <taxon>Diversisporales</taxon>
        <taxon>Gigasporaceae</taxon>
        <taxon>Scutellospora</taxon>
    </lineage>
</organism>
<evidence type="ECO:0000313" key="1">
    <source>
        <dbReference type="EMBL" id="CAG8600078.1"/>
    </source>
</evidence>
<sequence>FEEFMELLDRVEEKWSLTDKWGLNESFVRLGEKWELRKELKDRICEMKDDLMSMIAFGDEIREGGSSSKYDRSSLDDEEWEMLEDDQENEPLIKQLEALGKEKRLTEVQLSAAIKL</sequence>